<feature type="coiled-coil region" evidence="1">
    <location>
        <begin position="235"/>
        <end position="311"/>
    </location>
</feature>
<dbReference type="Proteomes" id="UP000504636">
    <property type="component" value="Unplaced"/>
</dbReference>
<evidence type="ECO:0000256" key="1">
    <source>
        <dbReference type="SAM" id="Coils"/>
    </source>
</evidence>
<feature type="compositionally biased region" description="Basic and acidic residues" evidence="2">
    <location>
        <begin position="210"/>
        <end position="222"/>
    </location>
</feature>
<evidence type="ECO:0000313" key="3">
    <source>
        <dbReference type="EMBL" id="KAF2811418.1"/>
    </source>
</evidence>
<proteinExistence type="predicted"/>
<feature type="coiled-coil region" evidence="1">
    <location>
        <begin position="427"/>
        <end position="489"/>
    </location>
</feature>
<gene>
    <name evidence="3 5" type="ORF">BDZ99DRAFT_559423</name>
</gene>
<dbReference type="OrthoDB" id="10476105at2759"/>
<feature type="region of interest" description="Disordered" evidence="2">
    <location>
        <begin position="55"/>
        <end position="75"/>
    </location>
</feature>
<feature type="coiled-coil region" evidence="1">
    <location>
        <begin position="551"/>
        <end position="578"/>
    </location>
</feature>
<feature type="region of interest" description="Disordered" evidence="2">
    <location>
        <begin position="883"/>
        <end position="925"/>
    </location>
</feature>
<accession>A0A6A6YS89</accession>
<reference evidence="3 5" key="1">
    <citation type="journal article" date="2020" name="Stud. Mycol.">
        <title>101 Dothideomycetes genomes: a test case for predicting lifestyles and emergence of pathogens.</title>
        <authorList>
            <person name="Haridas S."/>
            <person name="Albert R."/>
            <person name="Binder M."/>
            <person name="Bloem J."/>
            <person name="Labutti K."/>
            <person name="Salamov A."/>
            <person name="Andreopoulos B."/>
            <person name="Baker S."/>
            <person name="Barry K."/>
            <person name="Bills G."/>
            <person name="Bluhm B."/>
            <person name="Cannon C."/>
            <person name="Castanera R."/>
            <person name="Culley D."/>
            <person name="Daum C."/>
            <person name="Ezra D."/>
            <person name="Gonzalez J."/>
            <person name="Henrissat B."/>
            <person name="Kuo A."/>
            <person name="Liang C."/>
            <person name="Lipzen A."/>
            <person name="Lutzoni F."/>
            <person name="Magnuson J."/>
            <person name="Mondo S."/>
            <person name="Nolan M."/>
            <person name="Ohm R."/>
            <person name="Pangilinan J."/>
            <person name="Park H.-J."/>
            <person name="Ramirez L."/>
            <person name="Alfaro M."/>
            <person name="Sun H."/>
            <person name="Tritt A."/>
            <person name="Yoshinaga Y."/>
            <person name="Zwiers L.-H."/>
            <person name="Turgeon B."/>
            <person name="Goodwin S."/>
            <person name="Spatafora J."/>
            <person name="Crous P."/>
            <person name="Grigoriev I."/>
        </authorList>
    </citation>
    <scope>NUCLEOTIDE SEQUENCE</scope>
    <source>
        <strain evidence="3 5">CBS 304.34</strain>
    </source>
</reference>
<dbReference type="AlphaFoldDB" id="A0A6A6YS89"/>
<dbReference type="GeneID" id="54468149"/>
<organism evidence="3">
    <name type="scientific">Mytilinidion resinicola</name>
    <dbReference type="NCBI Taxonomy" id="574789"/>
    <lineage>
        <taxon>Eukaryota</taxon>
        <taxon>Fungi</taxon>
        <taxon>Dikarya</taxon>
        <taxon>Ascomycota</taxon>
        <taxon>Pezizomycotina</taxon>
        <taxon>Dothideomycetes</taxon>
        <taxon>Pleosporomycetidae</taxon>
        <taxon>Mytilinidiales</taxon>
        <taxon>Mytilinidiaceae</taxon>
        <taxon>Mytilinidion</taxon>
    </lineage>
</organism>
<feature type="region of interest" description="Disordered" evidence="2">
    <location>
        <begin position="1"/>
        <end position="42"/>
    </location>
</feature>
<keyword evidence="1" id="KW-0175">Coiled coil</keyword>
<reference evidence="5" key="2">
    <citation type="submission" date="2020-04" db="EMBL/GenBank/DDBJ databases">
        <authorList>
            <consortium name="NCBI Genome Project"/>
        </authorList>
    </citation>
    <scope>NUCLEOTIDE SEQUENCE</scope>
    <source>
        <strain evidence="5">CBS 304.34</strain>
    </source>
</reference>
<evidence type="ECO:0000256" key="2">
    <source>
        <dbReference type="SAM" id="MobiDB-lite"/>
    </source>
</evidence>
<feature type="region of interest" description="Disordered" evidence="2">
    <location>
        <begin position="209"/>
        <end position="233"/>
    </location>
</feature>
<dbReference type="EMBL" id="MU003698">
    <property type="protein sequence ID" value="KAF2811418.1"/>
    <property type="molecule type" value="Genomic_DNA"/>
</dbReference>
<feature type="compositionally biased region" description="Acidic residues" evidence="2">
    <location>
        <begin position="903"/>
        <end position="913"/>
    </location>
</feature>
<feature type="compositionally biased region" description="Low complexity" evidence="2">
    <location>
        <begin position="64"/>
        <end position="75"/>
    </location>
</feature>
<feature type="coiled-coil region" evidence="1">
    <location>
        <begin position="685"/>
        <end position="719"/>
    </location>
</feature>
<evidence type="ECO:0000313" key="4">
    <source>
        <dbReference type="Proteomes" id="UP000504636"/>
    </source>
</evidence>
<name>A0A6A6YS89_9PEZI</name>
<dbReference type="RefSeq" id="XP_033578382.1">
    <property type="nucleotide sequence ID" value="XM_033727256.1"/>
</dbReference>
<feature type="compositionally biased region" description="Basic and acidic residues" evidence="2">
    <location>
        <begin position="887"/>
        <end position="902"/>
    </location>
</feature>
<reference evidence="5" key="3">
    <citation type="submission" date="2025-04" db="UniProtKB">
        <authorList>
            <consortium name="RefSeq"/>
        </authorList>
    </citation>
    <scope>IDENTIFICATION</scope>
    <source>
        <strain evidence="5">CBS 304.34</strain>
    </source>
</reference>
<sequence>MANMPCGFPFSRRKPPASPIPPPRAKQARTLGRNIHTPTWPRPMAIFSRLHKLERDTSPEAKMSSSSCTVDGSTSTMSKSEMLAMLSALKGREDTTVNAADFVPLFRQRFEAIKPKKVNVSTDLVLANPSNYRPASPSPAPRPRRIRSRPLAIEWYSTPPTSPELSSASNEGSSSSSLCLENYIDNWKFAIPGGGFTSEDLTDAAAVQCGEKKDEHGDKKEDETEGDESEENDKMIALEASHADLKERLQALESELEEANDELKTQAEDLKEESKKAQLGLQLIGKQSQEINSLKQKLLDSEKETEEARDLFYQKDAQLSQKTKVEKMLRNHLALNKREVACFNTQQAEAYRNTLERNANLEQAYEILLRQVTAGLNNEELMHHFMIMEANHNSSRESHEVLRNDRDALAKELREINYINSPYEDNLNSTKGLLAQVKKELKECRTENAKLHRRVETLEEEKAHGRNQLERERERATALEKLLDKEECSLTEMLYGDVCFMVDHYIGLPEKVQKQVLDLYDVIVKSKETIQMLRQREEKALSHARSVTYDMDEKNQKIENLGKELANTKASLADAESREGDAKDEVMAFEMKELEGIRGHHNSLLEIVDKAIHYDDEFGCPMVREGHHNQLIANLTSELLDLRPRVEDYEEADMTASERIDCAEHQRDEAKKGQEKAWMQVMTLNEIATSARKHLEDERESFNNQLDVFQAQLDKKKAKEQRDRRRDIEEHLEDNKDFLDVLEEQARREDERVFDQHNNQAGRWNSFNKFSDFTATAFLAPHAQEARVDMMKELVDETRDPQVNPTFDTSEDEILEEARTKTKEEFATIIRRKKQEARWALDEASRNRVEAAEKAGTWPDYLVDPLPQSSNLVDTPMLDVLTPSSNEFRKGMSDEIEDRGQGEGEDMEVDPADEQAAIDRLWARR</sequence>
<protein>
    <submittedName>
        <fullName evidence="3 5">Uncharacterized protein</fullName>
    </submittedName>
</protein>
<keyword evidence="4" id="KW-1185">Reference proteome</keyword>
<evidence type="ECO:0000313" key="5">
    <source>
        <dbReference type="RefSeq" id="XP_033578382.1"/>
    </source>
</evidence>